<gene>
    <name evidence="3" type="primary">LOC103592645</name>
</gene>
<evidence type="ECO:0000256" key="1">
    <source>
        <dbReference type="SAM" id="MobiDB-lite"/>
    </source>
</evidence>
<evidence type="ECO:0000313" key="2">
    <source>
        <dbReference type="Proteomes" id="UP000694923"/>
    </source>
</evidence>
<proteinExistence type="predicted"/>
<organism evidence="2 3">
    <name type="scientific">Galeopterus variegatus</name>
    <name type="common">Malayan flying lemur</name>
    <name type="synonym">Cynocephalus variegatus</name>
    <dbReference type="NCBI Taxonomy" id="482537"/>
    <lineage>
        <taxon>Eukaryota</taxon>
        <taxon>Metazoa</taxon>
        <taxon>Chordata</taxon>
        <taxon>Craniata</taxon>
        <taxon>Vertebrata</taxon>
        <taxon>Euteleostomi</taxon>
        <taxon>Mammalia</taxon>
        <taxon>Eutheria</taxon>
        <taxon>Euarchontoglires</taxon>
        <taxon>Dermoptera</taxon>
        <taxon>Cynocephalidae</taxon>
        <taxon>Galeopterus</taxon>
    </lineage>
</organism>
<accession>A0ABM0QZ82</accession>
<sequence length="221" mass="23436">MNTAATSHASRTFRRCPLCVHQRQGARAAAYAPSRISAYAEPVGRASPGCGRVLRGPTLSRPVLSVPPSSVPAPWCVTEGSRSGCHLRRNPRRPPRPGLRLPDQGKLRPGAERAGRRSAPERRSVPFCRGSRVLGKDTVGPRELCGSPAEDGNSPWDGFAGSAPTSAPLSPAGRLQDPDPHSLLGSHCPGGEDVPWEYVVTAAPCVRGVLRKSMDCEVPGE</sequence>
<feature type="compositionally biased region" description="Basic residues" evidence="1">
    <location>
        <begin position="85"/>
        <end position="95"/>
    </location>
</feature>
<evidence type="ECO:0000313" key="3">
    <source>
        <dbReference type="RefSeq" id="XP_008573673.1"/>
    </source>
</evidence>
<feature type="region of interest" description="Disordered" evidence="1">
    <location>
        <begin position="82"/>
        <end position="192"/>
    </location>
</feature>
<name>A0ABM0QZ82_GALVR</name>
<dbReference type="GeneID" id="103592645"/>
<feature type="compositionally biased region" description="Basic and acidic residues" evidence="1">
    <location>
        <begin position="103"/>
        <end position="124"/>
    </location>
</feature>
<protein>
    <submittedName>
        <fullName evidence="3">Uncharacterized protein LOC103592645</fullName>
    </submittedName>
</protein>
<dbReference type="RefSeq" id="XP_008573673.1">
    <property type="nucleotide sequence ID" value="XM_008575451.1"/>
</dbReference>
<dbReference type="Proteomes" id="UP000694923">
    <property type="component" value="Unplaced"/>
</dbReference>
<reference evidence="3" key="1">
    <citation type="submission" date="2025-08" db="UniProtKB">
        <authorList>
            <consortium name="RefSeq"/>
        </authorList>
    </citation>
    <scope>IDENTIFICATION</scope>
</reference>
<keyword evidence="2" id="KW-1185">Reference proteome</keyword>